<feature type="chain" id="PRO_5019192358" evidence="1">
    <location>
        <begin position="22"/>
        <end position="311"/>
    </location>
</feature>
<evidence type="ECO:0000313" key="3">
    <source>
        <dbReference type="Proteomes" id="UP000291022"/>
    </source>
</evidence>
<gene>
    <name evidence="2" type="primary">CCDC3</name>
</gene>
<dbReference type="AlphaFoldDB" id="A0A452RHQ8"/>
<reference evidence="3" key="1">
    <citation type="submission" date="2016-06" db="EMBL/GenBank/DDBJ databases">
        <title>De novo assembly and RNA-Seq shows season-dependent expression and editing in black bear kidneys.</title>
        <authorList>
            <person name="Korstanje R."/>
            <person name="Srivastava A."/>
            <person name="Sarsani V.K."/>
            <person name="Sheehan S.M."/>
            <person name="Seger R.L."/>
            <person name="Barter M.E."/>
            <person name="Lindqvist C."/>
            <person name="Brody L.C."/>
            <person name="Mullikin J.C."/>
        </authorList>
    </citation>
    <scope>NUCLEOTIDE SEQUENCE [LARGE SCALE GENOMIC DNA]</scope>
</reference>
<organism evidence="2 3">
    <name type="scientific">Ursus americanus</name>
    <name type="common">American black bear</name>
    <name type="synonym">Euarctos americanus</name>
    <dbReference type="NCBI Taxonomy" id="9643"/>
    <lineage>
        <taxon>Eukaryota</taxon>
        <taxon>Metazoa</taxon>
        <taxon>Chordata</taxon>
        <taxon>Craniata</taxon>
        <taxon>Vertebrata</taxon>
        <taxon>Euteleostomi</taxon>
        <taxon>Mammalia</taxon>
        <taxon>Eutheria</taxon>
        <taxon>Laurasiatheria</taxon>
        <taxon>Carnivora</taxon>
        <taxon>Caniformia</taxon>
        <taxon>Ursidae</taxon>
        <taxon>Ursus</taxon>
    </lineage>
</organism>
<dbReference type="GO" id="GO:0005576">
    <property type="term" value="C:extracellular region"/>
    <property type="evidence" value="ECO:0007669"/>
    <property type="project" value="Ensembl"/>
</dbReference>
<reference evidence="2" key="2">
    <citation type="submission" date="2025-08" db="UniProtKB">
        <authorList>
            <consortium name="Ensembl"/>
        </authorList>
    </citation>
    <scope>IDENTIFICATION</scope>
</reference>
<dbReference type="GO" id="GO:0045833">
    <property type="term" value="P:negative regulation of lipid metabolic process"/>
    <property type="evidence" value="ECO:0007669"/>
    <property type="project" value="Ensembl"/>
</dbReference>
<sequence length="311" mass="34723">MLRPLLLAALCLAGRLGPARGCQLPSEWRPLSEGCRAELAEIIVYAKVLALHQEVHGLYNYLPWQYEASDAGLFYSAEIEMLCDQAWGSMLEVPAGSRLNLTGLGYFSCHSHTVVQDYSYFFFLRMDENYNLLPHGVNFQDAIFPDTQENRRMFSSLFQFSNCSQGQQLATFSSDWEIQEDNRVRIACFLCQTCINDCIVLNGNISSKKKKIRESDLHLRVKKAFSVELILELRMSAVRRKSVQSPCRGRVRGAFEGVKESYLAGAKGVSEKDGTRAGGGARPSEDLGFVLIGIGNLLCCERGDGGVKFTF</sequence>
<keyword evidence="1" id="KW-0732">Signal</keyword>
<dbReference type="InterPro" id="IPR040311">
    <property type="entry name" value="CCDC3"/>
</dbReference>
<dbReference type="GO" id="GO:0007165">
    <property type="term" value="P:signal transduction"/>
    <property type="evidence" value="ECO:0007669"/>
    <property type="project" value="Ensembl"/>
</dbReference>
<dbReference type="GO" id="GO:0010629">
    <property type="term" value="P:negative regulation of gene expression"/>
    <property type="evidence" value="ECO:0007669"/>
    <property type="project" value="TreeGrafter"/>
</dbReference>
<dbReference type="GO" id="GO:0010804">
    <property type="term" value="P:negative regulation of tumor necrosis factor-mediated signaling pathway"/>
    <property type="evidence" value="ECO:0007669"/>
    <property type="project" value="Ensembl"/>
</dbReference>
<protein>
    <submittedName>
        <fullName evidence="2">Coiled-coil domain containing 3</fullName>
    </submittedName>
</protein>
<dbReference type="PANTHER" id="PTHR31663:SF4">
    <property type="entry name" value="COILED-COIL DOMAIN-CONTAINING PROTEIN 3"/>
    <property type="match status" value="1"/>
</dbReference>
<feature type="signal peptide" evidence="1">
    <location>
        <begin position="1"/>
        <end position="21"/>
    </location>
</feature>
<dbReference type="GeneTree" id="ENSGT00390000014429"/>
<dbReference type="Ensembl" id="ENSUAMT00000020659.1">
    <property type="protein sequence ID" value="ENSUAMP00000018458.1"/>
    <property type="gene ID" value="ENSUAMG00000014644.1"/>
</dbReference>
<reference evidence="2" key="3">
    <citation type="submission" date="2025-09" db="UniProtKB">
        <authorList>
            <consortium name="Ensembl"/>
        </authorList>
    </citation>
    <scope>IDENTIFICATION</scope>
</reference>
<accession>A0A452RHQ8</accession>
<dbReference type="PANTHER" id="PTHR31663">
    <property type="entry name" value="COILED-COIL DOMAIN-CONTAINING PROTEIN 3"/>
    <property type="match status" value="1"/>
</dbReference>
<evidence type="ECO:0000313" key="2">
    <source>
        <dbReference type="Ensembl" id="ENSUAMP00000018458.1"/>
    </source>
</evidence>
<proteinExistence type="predicted"/>
<dbReference type="STRING" id="9643.ENSUAMP00000018458"/>
<dbReference type="GO" id="GO:0005783">
    <property type="term" value="C:endoplasmic reticulum"/>
    <property type="evidence" value="ECO:0007669"/>
    <property type="project" value="Ensembl"/>
</dbReference>
<name>A0A452RHQ8_URSAM</name>
<keyword evidence="3" id="KW-1185">Reference proteome</keyword>
<dbReference type="Proteomes" id="UP000291022">
    <property type="component" value="Unassembled WGS sequence"/>
</dbReference>
<evidence type="ECO:0000256" key="1">
    <source>
        <dbReference type="SAM" id="SignalP"/>
    </source>
</evidence>